<accession>A0ABR2R0B6</accession>
<reference evidence="1 2" key="1">
    <citation type="journal article" date="2024" name="G3 (Bethesda)">
        <title>Genome assembly of Hibiscus sabdariffa L. provides insights into metabolisms of medicinal natural products.</title>
        <authorList>
            <person name="Kim T."/>
        </authorList>
    </citation>
    <scope>NUCLEOTIDE SEQUENCE [LARGE SCALE GENOMIC DNA]</scope>
    <source>
        <strain evidence="1">TK-2024</strain>
        <tissue evidence="1">Old leaves</tissue>
    </source>
</reference>
<evidence type="ECO:0000313" key="1">
    <source>
        <dbReference type="EMBL" id="KAK9006334.1"/>
    </source>
</evidence>
<protein>
    <submittedName>
        <fullName evidence="1">Uncharacterized protein</fullName>
    </submittedName>
</protein>
<gene>
    <name evidence="1" type="ORF">V6N11_035375</name>
</gene>
<comment type="caution">
    <text evidence="1">The sequence shown here is derived from an EMBL/GenBank/DDBJ whole genome shotgun (WGS) entry which is preliminary data.</text>
</comment>
<sequence>MRGLVRAANMVMMKKLQQMRVELVAVVMDYGRSFWHSNELWEEHREVEEVHGFSRSLRAWSVDNELGVGLCWDKMEASAKHIRAKTVVSSGLRKHVLQCEAEARVHLGGLIGVKTIGSEEAIIQENSKIIEGGSNGTENVFHWCGESEVEVSSGVWRRFA</sequence>
<dbReference type="Proteomes" id="UP001396334">
    <property type="component" value="Unassembled WGS sequence"/>
</dbReference>
<proteinExistence type="predicted"/>
<name>A0ABR2R0B6_9ROSI</name>
<dbReference type="EMBL" id="JBBPBN010000029">
    <property type="protein sequence ID" value="KAK9006334.1"/>
    <property type="molecule type" value="Genomic_DNA"/>
</dbReference>
<keyword evidence="2" id="KW-1185">Reference proteome</keyword>
<organism evidence="1 2">
    <name type="scientific">Hibiscus sabdariffa</name>
    <name type="common">roselle</name>
    <dbReference type="NCBI Taxonomy" id="183260"/>
    <lineage>
        <taxon>Eukaryota</taxon>
        <taxon>Viridiplantae</taxon>
        <taxon>Streptophyta</taxon>
        <taxon>Embryophyta</taxon>
        <taxon>Tracheophyta</taxon>
        <taxon>Spermatophyta</taxon>
        <taxon>Magnoliopsida</taxon>
        <taxon>eudicotyledons</taxon>
        <taxon>Gunneridae</taxon>
        <taxon>Pentapetalae</taxon>
        <taxon>rosids</taxon>
        <taxon>malvids</taxon>
        <taxon>Malvales</taxon>
        <taxon>Malvaceae</taxon>
        <taxon>Malvoideae</taxon>
        <taxon>Hibiscus</taxon>
    </lineage>
</organism>
<evidence type="ECO:0000313" key="2">
    <source>
        <dbReference type="Proteomes" id="UP001396334"/>
    </source>
</evidence>